<feature type="transmembrane region" description="Helical" evidence="1">
    <location>
        <begin position="262"/>
        <end position="286"/>
    </location>
</feature>
<gene>
    <name evidence="2" type="ORF">EES38_02575</name>
</gene>
<feature type="transmembrane region" description="Helical" evidence="1">
    <location>
        <begin position="205"/>
        <end position="224"/>
    </location>
</feature>
<accession>A0A3N9TKY2</accession>
<dbReference type="Proteomes" id="UP000281112">
    <property type="component" value="Unassembled WGS sequence"/>
</dbReference>
<proteinExistence type="predicted"/>
<evidence type="ECO:0000313" key="2">
    <source>
        <dbReference type="EMBL" id="RQW64940.1"/>
    </source>
</evidence>
<protein>
    <submittedName>
        <fullName evidence="2">AbrB family transcriptional regulator</fullName>
    </submittedName>
</protein>
<dbReference type="PANTHER" id="PTHR38457">
    <property type="entry name" value="REGULATOR ABRB-RELATED"/>
    <property type="match status" value="1"/>
</dbReference>
<dbReference type="Pfam" id="PF05145">
    <property type="entry name" value="AbrB"/>
    <property type="match status" value="1"/>
</dbReference>
<evidence type="ECO:0000313" key="3">
    <source>
        <dbReference type="Proteomes" id="UP000281112"/>
    </source>
</evidence>
<dbReference type="InterPro" id="IPR017516">
    <property type="entry name" value="AbrB_dup"/>
</dbReference>
<sequence length="351" mass="37900">MTASTSLKWAGLISFSIVNMMILEYFRLPAALMLGPMIAAVTLASSGTAFRLDKTVFSLAQGFVGMMIIEHLPMHVWGEFTAQWPIFLFGTLSTLLVSAIVGWYVAHAKQLPGSTAVWGISPGAASVMTLMSESYGADMRIVAFMQYSRVVCCAIATMLVARFISEPTDAVQHAQHWLTFSLNSDIAIKVVLIVAGVYIGKRYRLPGGALLTPMFLGFVVNLIYPIPTPLPATILALAYALLGWGIGFRFSKSVLRHVFHSLPIILGSILVLLFSNVLLAFVITAVSDVDFVSAFLATSPGGADSVAIIATSAGANVPFVMAMQLARFFIVMILGPLSARWISNRYVLSHQ</sequence>
<evidence type="ECO:0000256" key="1">
    <source>
        <dbReference type="SAM" id="Phobius"/>
    </source>
</evidence>
<feature type="transmembrane region" description="Helical" evidence="1">
    <location>
        <begin position="230"/>
        <end position="250"/>
    </location>
</feature>
<feature type="transmembrane region" description="Helical" evidence="1">
    <location>
        <begin position="86"/>
        <end position="105"/>
    </location>
</feature>
<dbReference type="RefSeq" id="WP_124935589.1">
    <property type="nucleotide sequence ID" value="NZ_RJVQ01000001.1"/>
</dbReference>
<dbReference type="AlphaFoldDB" id="A0A3N9TKY2"/>
<name>A0A3N9TKY2_9VIBR</name>
<dbReference type="InterPro" id="IPR007820">
    <property type="entry name" value="AbrB_fam"/>
</dbReference>
<feature type="transmembrane region" description="Helical" evidence="1">
    <location>
        <begin position="147"/>
        <end position="165"/>
    </location>
</feature>
<dbReference type="GO" id="GO:0010468">
    <property type="term" value="P:regulation of gene expression"/>
    <property type="evidence" value="ECO:0007669"/>
    <property type="project" value="InterPro"/>
</dbReference>
<feature type="transmembrane region" description="Helical" evidence="1">
    <location>
        <begin position="177"/>
        <end position="198"/>
    </location>
</feature>
<feature type="transmembrane region" description="Helical" evidence="1">
    <location>
        <begin position="306"/>
        <end position="335"/>
    </location>
</feature>
<dbReference type="PANTHER" id="PTHR38457:SF1">
    <property type="entry name" value="REGULATOR ABRB-RELATED"/>
    <property type="match status" value="1"/>
</dbReference>
<feature type="transmembrane region" description="Helical" evidence="1">
    <location>
        <begin position="30"/>
        <end position="50"/>
    </location>
</feature>
<reference evidence="2 3" key="1">
    <citation type="submission" date="2018-11" db="EMBL/GenBank/DDBJ databases">
        <title>Vibrio LJC006 sp. nov., isolated from seawater during the bloom of the enteromorpha.</title>
        <authorList>
            <person name="Liang J."/>
        </authorList>
    </citation>
    <scope>NUCLEOTIDE SEQUENCE [LARGE SCALE GENOMIC DNA]</scope>
    <source>
        <strain evidence="2 3">LJC006</strain>
    </source>
</reference>
<dbReference type="EMBL" id="RJVQ01000001">
    <property type="protein sequence ID" value="RQW64940.1"/>
    <property type="molecule type" value="Genomic_DNA"/>
</dbReference>
<organism evidence="2 3">
    <name type="scientific">Vibrio viridaestus</name>
    <dbReference type="NCBI Taxonomy" id="2487322"/>
    <lineage>
        <taxon>Bacteria</taxon>
        <taxon>Pseudomonadati</taxon>
        <taxon>Pseudomonadota</taxon>
        <taxon>Gammaproteobacteria</taxon>
        <taxon>Vibrionales</taxon>
        <taxon>Vibrionaceae</taxon>
        <taxon>Vibrio</taxon>
    </lineage>
</organism>
<comment type="caution">
    <text evidence="2">The sequence shown here is derived from an EMBL/GenBank/DDBJ whole genome shotgun (WGS) entry which is preliminary data.</text>
</comment>
<dbReference type="NCBIfam" id="TIGR03082">
    <property type="entry name" value="Gneg_AbrB_dup"/>
    <property type="match status" value="2"/>
</dbReference>
<keyword evidence="1" id="KW-0472">Membrane</keyword>
<keyword evidence="1" id="KW-0812">Transmembrane</keyword>
<keyword evidence="1" id="KW-1133">Transmembrane helix</keyword>
<keyword evidence="3" id="KW-1185">Reference proteome</keyword>
<dbReference type="OrthoDB" id="7157734at2"/>
<dbReference type="PIRSF" id="PIRSF038991">
    <property type="entry name" value="Protein_AbrB"/>
    <property type="match status" value="1"/>
</dbReference>
<dbReference type="GO" id="GO:0016020">
    <property type="term" value="C:membrane"/>
    <property type="evidence" value="ECO:0007669"/>
    <property type="project" value="InterPro"/>
</dbReference>